<feature type="region of interest" description="Disordered" evidence="1">
    <location>
        <begin position="55"/>
        <end position="110"/>
    </location>
</feature>
<reference evidence="2" key="1">
    <citation type="submission" date="2019-12" db="EMBL/GenBank/DDBJ databases">
        <title>Genome sequencing and annotation of Brassica cretica.</title>
        <authorList>
            <person name="Studholme D.J."/>
            <person name="Sarris P.F."/>
        </authorList>
    </citation>
    <scope>NUCLEOTIDE SEQUENCE</scope>
    <source>
        <strain evidence="2">PFS-102/07</strain>
        <tissue evidence="2">Leaf</tissue>
    </source>
</reference>
<comment type="caution">
    <text evidence="2">The sequence shown here is derived from an EMBL/GenBank/DDBJ whole genome shotgun (WGS) entry which is preliminary data.</text>
</comment>
<dbReference type="AlphaFoldDB" id="A0A8S9HWA4"/>
<protein>
    <submittedName>
        <fullName evidence="2">Uncharacterized protein</fullName>
    </submittedName>
</protein>
<proteinExistence type="predicted"/>
<feature type="compositionally biased region" description="Polar residues" evidence="1">
    <location>
        <begin position="1"/>
        <end position="14"/>
    </location>
</feature>
<dbReference type="EMBL" id="QGKY02001250">
    <property type="protein sequence ID" value="KAF2562555.1"/>
    <property type="molecule type" value="Genomic_DNA"/>
</dbReference>
<name>A0A8S9HWA4_BRACR</name>
<accession>A0A8S9HWA4</accession>
<organism evidence="2">
    <name type="scientific">Brassica cretica</name>
    <name type="common">Mustard</name>
    <dbReference type="NCBI Taxonomy" id="69181"/>
    <lineage>
        <taxon>Eukaryota</taxon>
        <taxon>Viridiplantae</taxon>
        <taxon>Streptophyta</taxon>
        <taxon>Embryophyta</taxon>
        <taxon>Tracheophyta</taxon>
        <taxon>Spermatophyta</taxon>
        <taxon>Magnoliopsida</taxon>
        <taxon>eudicotyledons</taxon>
        <taxon>Gunneridae</taxon>
        <taxon>Pentapetalae</taxon>
        <taxon>rosids</taxon>
        <taxon>malvids</taxon>
        <taxon>Brassicales</taxon>
        <taxon>Brassicaceae</taxon>
        <taxon>Brassiceae</taxon>
        <taxon>Brassica</taxon>
    </lineage>
</organism>
<feature type="compositionally biased region" description="Basic and acidic residues" evidence="1">
    <location>
        <begin position="101"/>
        <end position="110"/>
    </location>
</feature>
<evidence type="ECO:0000256" key="1">
    <source>
        <dbReference type="SAM" id="MobiDB-lite"/>
    </source>
</evidence>
<evidence type="ECO:0000313" key="2">
    <source>
        <dbReference type="EMBL" id="KAF2562555.1"/>
    </source>
</evidence>
<sequence>MSTDVTDNVQTPLNGGSGTDLHPPSADVSAANAPANAAALEEFKKMFATYEKRAKHKSKKSNLVTVDASKLSSHDQVPPRVKKRTAKAAIRTNPPTNDQVKTADRKSRMT</sequence>
<gene>
    <name evidence="2" type="ORF">F2Q70_00018214</name>
</gene>
<feature type="region of interest" description="Disordered" evidence="1">
    <location>
        <begin position="1"/>
        <end position="29"/>
    </location>
</feature>